<name>A0A3M8CRE7_9BACL</name>
<evidence type="ECO:0000313" key="2">
    <source>
        <dbReference type="Proteomes" id="UP000281915"/>
    </source>
</evidence>
<dbReference type="Proteomes" id="UP000281915">
    <property type="component" value="Unassembled WGS sequence"/>
</dbReference>
<evidence type="ECO:0000313" key="1">
    <source>
        <dbReference type="EMBL" id="RNB78253.1"/>
    </source>
</evidence>
<proteinExistence type="predicted"/>
<dbReference type="AlphaFoldDB" id="A0A3M8CRE7"/>
<organism evidence="1 2">
    <name type="scientific">Brevibacillus panacihumi</name>
    <dbReference type="NCBI Taxonomy" id="497735"/>
    <lineage>
        <taxon>Bacteria</taxon>
        <taxon>Bacillati</taxon>
        <taxon>Bacillota</taxon>
        <taxon>Bacilli</taxon>
        <taxon>Bacillales</taxon>
        <taxon>Paenibacillaceae</taxon>
        <taxon>Brevibacillus</taxon>
    </lineage>
</organism>
<dbReference type="EMBL" id="RHHT01000026">
    <property type="protein sequence ID" value="RNB78253.1"/>
    <property type="molecule type" value="Genomic_DNA"/>
</dbReference>
<sequence length="81" mass="9677">MIGIHDIQSAAKKDERKDAIVDEKRFYSNHVIHLERKDISIVKVNMEKTKSTNFLWYPREQVQEKEPCDIDCFFEKLYALC</sequence>
<comment type="caution">
    <text evidence="1">The sequence shown here is derived from an EMBL/GenBank/DDBJ whole genome shotgun (WGS) entry which is preliminary data.</text>
</comment>
<reference evidence="1 2" key="1">
    <citation type="submission" date="2018-10" db="EMBL/GenBank/DDBJ databases">
        <title>Phylogenomics of Brevibacillus.</title>
        <authorList>
            <person name="Dunlap C."/>
        </authorList>
    </citation>
    <scope>NUCLEOTIDE SEQUENCE [LARGE SCALE GENOMIC DNA]</scope>
    <source>
        <strain evidence="1 2">JCM 15085</strain>
    </source>
</reference>
<protein>
    <submittedName>
        <fullName evidence="1">Uncharacterized protein</fullName>
    </submittedName>
</protein>
<accession>A0A3M8CRE7</accession>
<gene>
    <name evidence="1" type="ORF">EDM58_12185</name>
</gene>